<dbReference type="EMBL" id="BAABRN010000007">
    <property type="protein sequence ID" value="GAA5501183.1"/>
    <property type="molecule type" value="Genomic_DNA"/>
</dbReference>
<proteinExistence type="predicted"/>
<feature type="compositionally biased region" description="Pro residues" evidence="1">
    <location>
        <begin position="34"/>
        <end position="69"/>
    </location>
</feature>
<dbReference type="Gene3D" id="2.60.450.10">
    <property type="entry name" value="Lipopolysaccharide (LPS) transport protein A like domain"/>
    <property type="match status" value="1"/>
</dbReference>
<dbReference type="Proteomes" id="UP001458946">
    <property type="component" value="Unassembled WGS sequence"/>
</dbReference>
<accession>A0ABP9VB09</accession>
<keyword evidence="2" id="KW-0732">Signal</keyword>
<evidence type="ECO:0000313" key="5">
    <source>
        <dbReference type="Proteomes" id="UP001458946"/>
    </source>
</evidence>
<protein>
    <recommendedName>
        <fullName evidence="3">Organic solvent tolerance-like N-terminal domain-containing protein</fullName>
    </recommendedName>
</protein>
<keyword evidence="5" id="KW-1185">Reference proteome</keyword>
<feature type="domain" description="Organic solvent tolerance-like N-terminal" evidence="3">
    <location>
        <begin position="206"/>
        <end position="290"/>
    </location>
</feature>
<evidence type="ECO:0000256" key="1">
    <source>
        <dbReference type="SAM" id="MobiDB-lite"/>
    </source>
</evidence>
<gene>
    <name evidence="4" type="ORF">Dxin01_00914</name>
</gene>
<name>A0ABP9VB09_9DEIO</name>
<dbReference type="RefSeq" id="WP_353541156.1">
    <property type="nucleotide sequence ID" value="NZ_BAABRN010000007.1"/>
</dbReference>
<feature type="signal peptide" evidence="2">
    <location>
        <begin position="1"/>
        <end position="24"/>
    </location>
</feature>
<comment type="caution">
    <text evidence="4">The sequence shown here is derived from an EMBL/GenBank/DDBJ whole genome shotgun (WGS) entry which is preliminary data.</text>
</comment>
<feature type="region of interest" description="Disordered" evidence="1">
    <location>
        <begin position="27"/>
        <end position="103"/>
    </location>
</feature>
<dbReference type="InterPro" id="IPR005653">
    <property type="entry name" value="OstA-like_N"/>
</dbReference>
<evidence type="ECO:0000256" key="2">
    <source>
        <dbReference type="SAM" id="SignalP"/>
    </source>
</evidence>
<feature type="compositionally biased region" description="Basic and acidic residues" evidence="1">
    <location>
        <begin position="88"/>
        <end position="98"/>
    </location>
</feature>
<feature type="chain" id="PRO_5047517158" description="Organic solvent tolerance-like N-terminal domain-containing protein" evidence="2">
    <location>
        <begin position="25"/>
        <end position="349"/>
    </location>
</feature>
<evidence type="ECO:0000259" key="3">
    <source>
        <dbReference type="Pfam" id="PF03968"/>
    </source>
</evidence>
<feature type="region of interest" description="Disordered" evidence="1">
    <location>
        <begin position="158"/>
        <end position="177"/>
    </location>
</feature>
<evidence type="ECO:0000313" key="4">
    <source>
        <dbReference type="EMBL" id="GAA5501183.1"/>
    </source>
</evidence>
<dbReference type="Pfam" id="PF03968">
    <property type="entry name" value="LptD_N"/>
    <property type="match status" value="1"/>
</dbReference>
<organism evidence="4 5">
    <name type="scientific">Deinococcus xinjiangensis</name>
    <dbReference type="NCBI Taxonomy" id="457454"/>
    <lineage>
        <taxon>Bacteria</taxon>
        <taxon>Thermotogati</taxon>
        <taxon>Deinococcota</taxon>
        <taxon>Deinococci</taxon>
        <taxon>Deinococcales</taxon>
        <taxon>Deinococcaceae</taxon>
        <taxon>Deinococcus</taxon>
    </lineage>
</organism>
<sequence length="349" mass="37110">MNRRPALALTLSLVLGWGFFLAPAHTGLAQTAPNPTPQPAPLPPPERVTTPPTPVPSEPAPSEPAPSDSPPASTDAEEGTPATLELIRSGKDGKDRTIRVSRATLGDSSGMFALCGPQEDEPQDAPTMAVFNERDPAFVTITIDKNKIEVPLAVVTQRNKPDGSSGDGRVEASAGSARFLDDVPAGAKDRLERCAVEVKPAPKPDTVLVTQGKTHLKGKNLVYDESDGIARIDGPITFTRENDKDPLKGKSERIEVNVDEERTLLVGNVVLESAGGRISKAGRVEYDDAKNEARLYASAEAPAESVKGSDILRLSSGYIKYNLETNDVVVAKEGSGNITGEFQDGEQKK</sequence>
<reference evidence="4 5" key="1">
    <citation type="submission" date="2024-02" db="EMBL/GenBank/DDBJ databases">
        <title>Deinococcus xinjiangensis NBRC 107630.</title>
        <authorList>
            <person name="Ichikawa N."/>
            <person name="Katano-Makiyama Y."/>
            <person name="Hidaka K."/>
        </authorList>
    </citation>
    <scope>NUCLEOTIDE SEQUENCE [LARGE SCALE GENOMIC DNA]</scope>
    <source>
        <strain evidence="4 5">NBRC 107630</strain>
    </source>
</reference>